<sequence>IHSTSGITLDNHTYCTILNQTNTLLTTTNMLTTFYESYNELWRNGDPRVTDWPLMQTPLPTIVICLLYVFTVKYVGPRLMRHRPPFEIRNLMLIYNFTMVLASFYLFYRLGKHGWFGKYNLKCQPVDYSSHPDAIGMADIAWWYYISKFVEFLDTIFFVIRKKTAHISTLHVIHHGIMPMSVWWGVKFTPGGHSTFFAFINSFVHVLMYTYYGIAAIGPHMYKYLWWKRYMTALQMIQFVIIFVHSFQLLFRACNYPRGFMWFIGFHAIMFWFLFMNFYKLEYKHRRDKQQKAAVAAAASSAVANTNDINGDKRQTEEEEEALINISNNSNLHRRAVYNRMKNNSNNNNSINNHHVKSPNFTNNNNDTDVNFNYSNNNFTPNNHKNTALHDTDVIENHLRLRREGTDSISQSRNALAEGDDDVAASATNEEEADPGSRSEEVSAATESPVMISPAAPGGEEGNIGDEDGDEDAESRGVLQDIAKNIAKTVLNGAVTAGGALVSANLPMVAPAAKIVGDLVKNGGNNIIDTLIDATNSFKLLGGLDKVGGGGGGGDGGGGGGNDSGGDDDSGDDDGGESRAAIDGLDEDLANSGGGEDGDSRASDMAADVASAGDATQNASSAEAGNDAQSRGIFSDIVHTIFPSGFNGAQTTTAPLTESESQALEKVSTLSVPLAALSTLNSYTLSRLIKAAKDASSGCVRPTSTPSPLKTTSKPLIKNTMTPRQESTPALTTNKPSKTTTTAKSDVSTTVKSRTWTTRAHRKRTTTTEEPTTTRRPHHRKRTSPVAELAKSISRKVSDAHETASDIKNTVVGGGDEKDKKKDDKDEKSFLTDPLGVVEDSMKDGAKAVADKIIEQGVETAKDQASTKLMNPMINIAGKKLKKDAHEAINKINEPTKEEKKAQKETEKKAKEAEKQRQKDENEARKRDIEAEKKAKEAEEQKS</sequence>
<proteinExistence type="inferred from homology"/>
<evidence type="ECO:0000256" key="5">
    <source>
        <dbReference type="ARBA" id="ARBA00022832"/>
    </source>
</evidence>
<keyword evidence="2 10" id="KW-0444">Lipid biosynthesis</keyword>
<dbReference type="Proteomes" id="UP000825002">
    <property type="component" value="Unassembled WGS sequence"/>
</dbReference>
<feature type="region of interest" description="Disordered" evidence="11">
    <location>
        <begin position="697"/>
        <end position="833"/>
    </location>
</feature>
<comment type="catalytic activity">
    <reaction evidence="10">
        <text>a very-long-chain acyl-CoA + malonyl-CoA + H(+) = a very-long-chain 3-oxoacyl-CoA + CO2 + CoA</text>
        <dbReference type="Rhea" id="RHEA:32727"/>
        <dbReference type="ChEBI" id="CHEBI:15378"/>
        <dbReference type="ChEBI" id="CHEBI:16526"/>
        <dbReference type="ChEBI" id="CHEBI:57287"/>
        <dbReference type="ChEBI" id="CHEBI:57384"/>
        <dbReference type="ChEBI" id="CHEBI:90725"/>
        <dbReference type="ChEBI" id="CHEBI:90736"/>
        <dbReference type="EC" id="2.3.1.199"/>
    </reaction>
</comment>
<feature type="transmembrane region" description="Helical" evidence="10">
    <location>
        <begin position="88"/>
        <end position="108"/>
    </location>
</feature>
<reference evidence="12 13" key="1">
    <citation type="submission" date="2020-10" db="EMBL/GenBank/DDBJ databases">
        <authorList>
            <person name="Klimov P.B."/>
            <person name="Dyachkov S.M."/>
            <person name="Chetverikov P.E."/>
        </authorList>
    </citation>
    <scope>NUCLEOTIDE SEQUENCE [LARGE SCALE GENOMIC DNA]</scope>
    <source>
        <strain evidence="12">BMOC 18-1129-001#AD2665</strain>
        <tissue evidence="12">Entire mites</tissue>
    </source>
</reference>
<dbReference type="Pfam" id="PF01151">
    <property type="entry name" value="ELO"/>
    <property type="match status" value="1"/>
</dbReference>
<accession>A0ABQ7S8J8</accession>
<evidence type="ECO:0000313" key="12">
    <source>
        <dbReference type="EMBL" id="KAG9509752.1"/>
    </source>
</evidence>
<feature type="transmembrane region" description="Helical" evidence="10">
    <location>
        <begin position="196"/>
        <end position="218"/>
    </location>
</feature>
<feature type="transmembrane region" description="Helical" evidence="10">
    <location>
        <begin position="142"/>
        <end position="160"/>
    </location>
</feature>
<evidence type="ECO:0000256" key="4">
    <source>
        <dbReference type="ARBA" id="ARBA00022692"/>
    </source>
</evidence>
<evidence type="ECO:0000256" key="10">
    <source>
        <dbReference type="RuleBase" id="RU361115"/>
    </source>
</evidence>
<feature type="compositionally biased region" description="Polar residues" evidence="11">
    <location>
        <begin position="719"/>
        <end position="731"/>
    </location>
</feature>
<evidence type="ECO:0000256" key="9">
    <source>
        <dbReference type="ARBA" id="ARBA00023160"/>
    </source>
</evidence>
<dbReference type="InterPro" id="IPR002076">
    <property type="entry name" value="ELO_fam"/>
</dbReference>
<feature type="region of interest" description="Disordered" evidence="11">
    <location>
        <begin position="405"/>
        <end position="474"/>
    </location>
</feature>
<comment type="similarity">
    <text evidence="10">Belongs to the ELO family.</text>
</comment>
<feature type="compositionally biased region" description="Basic and acidic residues" evidence="11">
    <location>
        <begin position="796"/>
        <end position="805"/>
    </location>
</feature>
<feature type="transmembrane region" description="Helical" evidence="10">
    <location>
        <begin position="260"/>
        <end position="279"/>
    </location>
</feature>
<evidence type="ECO:0000313" key="13">
    <source>
        <dbReference type="Proteomes" id="UP000825002"/>
    </source>
</evidence>
<comment type="subcellular location">
    <subcellularLocation>
        <location evidence="1">Membrane</location>
        <topology evidence="1">Multi-pass membrane protein</topology>
    </subcellularLocation>
</comment>
<evidence type="ECO:0000256" key="6">
    <source>
        <dbReference type="ARBA" id="ARBA00022989"/>
    </source>
</evidence>
<keyword evidence="3 10" id="KW-0808">Transferase</keyword>
<evidence type="ECO:0000256" key="2">
    <source>
        <dbReference type="ARBA" id="ARBA00022516"/>
    </source>
</evidence>
<protein>
    <recommendedName>
        <fullName evidence="10">Elongation of very long chain fatty acids protein</fullName>
        <ecNumber evidence="10">2.3.1.199</ecNumber>
    </recommendedName>
    <alternativeName>
        <fullName evidence="10">Very-long-chain 3-oxoacyl-CoA synthase</fullName>
    </alternativeName>
</protein>
<name>A0ABQ7S8J8_9ACAR</name>
<feature type="compositionally biased region" description="Gly residues" evidence="11">
    <location>
        <begin position="551"/>
        <end position="564"/>
    </location>
</feature>
<keyword evidence="4 10" id="KW-0812">Transmembrane</keyword>
<feature type="non-terminal residue" evidence="12">
    <location>
        <position position="1"/>
    </location>
</feature>
<evidence type="ECO:0000256" key="7">
    <source>
        <dbReference type="ARBA" id="ARBA00023098"/>
    </source>
</evidence>
<evidence type="ECO:0000256" key="8">
    <source>
        <dbReference type="ARBA" id="ARBA00023136"/>
    </source>
</evidence>
<feature type="compositionally biased region" description="Acidic residues" evidence="11">
    <location>
        <begin position="565"/>
        <end position="575"/>
    </location>
</feature>
<keyword evidence="9 10" id="KW-0275">Fatty acid biosynthesis</keyword>
<feature type="region of interest" description="Disordered" evidence="11">
    <location>
        <begin position="345"/>
        <end position="364"/>
    </location>
</feature>
<dbReference type="EC" id="2.3.1.199" evidence="10"/>
<feature type="transmembrane region" description="Helical" evidence="10">
    <location>
        <begin position="57"/>
        <end position="76"/>
    </location>
</feature>
<evidence type="ECO:0000256" key="3">
    <source>
        <dbReference type="ARBA" id="ARBA00022679"/>
    </source>
</evidence>
<feature type="compositionally biased region" description="Acidic residues" evidence="11">
    <location>
        <begin position="418"/>
        <end position="434"/>
    </location>
</feature>
<feature type="transmembrane region" description="Helical" evidence="10">
    <location>
        <begin position="167"/>
        <end position="184"/>
    </location>
</feature>
<dbReference type="EMBL" id="JAIFTH010000349">
    <property type="protein sequence ID" value="KAG9509752.1"/>
    <property type="molecule type" value="Genomic_DNA"/>
</dbReference>
<feature type="transmembrane region" description="Helical" evidence="10">
    <location>
        <begin position="230"/>
        <end position="248"/>
    </location>
</feature>
<keyword evidence="8 10" id="KW-0472">Membrane</keyword>
<feature type="region of interest" description="Disordered" evidence="11">
    <location>
        <begin position="880"/>
        <end position="943"/>
    </location>
</feature>
<keyword evidence="6 10" id="KW-1133">Transmembrane helix</keyword>
<gene>
    <name evidence="12" type="ORF">GZH46_01718</name>
</gene>
<comment type="caution">
    <text evidence="12">The sequence shown here is derived from an EMBL/GenBank/DDBJ whole genome shotgun (WGS) entry which is preliminary data.</text>
</comment>
<evidence type="ECO:0000256" key="1">
    <source>
        <dbReference type="ARBA" id="ARBA00004141"/>
    </source>
</evidence>
<feature type="compositionally biased region" description="Low complexity" evidence="11">
    <location>
        <begin position="732"/>
        <end position="758"/>
    </location>
</feature>
<keyword evidence="5 10" id="KW-0276">Fatty acid metabolism</keyword>
<feature type="region of interest" description="Disordered" evidence="11">
    <location>
        <begin position="551"/>
        <end position="627"/>
    </location>
</feature>
<feature type="compositionally biased region" description="Acidic residues" evidence="11">
    <location>
        <begin position="463"/>
        <end position="473"/>
    </location>
</feature>
<keyword evidence="7 10" id="KW-0443">Lipid metabolism</keyword>
<feature type="compositionally biased region" description="Basic and acidic residues" evidence="11">
    <location>
        <begin position="815"/>
        <end position="830"/>
    </location>
</feature>
<dbReference type="PANTHER" id="PTHR11157">
    <property type="entry name" value="FATTY ACID ACYL TRANSFERASE-RELATED"/>
    <property type="match status" value="1"/>
</dbReference>
<feature type="compositionally biased region" description="Basic and acidic residues" evidence="11">
    <location>
        <begin position="884"/>
        <end position="943"/>
    </location>
</feature>
<feature type="compositionally biased region" description="Low complexity" evidence="11">
    <location>
        <begin position="702"/>
        <end position="716"/>
    </location>
</feature>
<feature type="compositionally biased region" description="Polar residues" evidence="11">
    <location>
        <begin position="614"/>
        <end position="627"/>
    </location>
</feature>
<keyword evidence="13" id="KW-1185">Reference proteome</keyword>
<dbReference type="PANTHER" id="PTHR11157:SF69">
    <property type="entry name" value="ELONGATION OF VERY LONG CHAIN FATTY ACIDS PROTEIN 7"/>
    <property type="match status" value="1"/>
</dbReference>
<evidence type="ECO:0000256" key="11">
    <source>
        <dbReference type="SAM" id="MobiDB-lite"/>
    </source>
</evidence>
<organism evidence="12 13">
    <name type="scientific">Fragariocoptes setiger</name>
    <dbReference type="NCBI Taxonomy" id="1670756"/>
    <lineage>
        <taxon>Eukaryota</taxon>
        <taxon>Metazoa</taxon>
        <taxon>Ecdysozoa</taxon>
        <taxon>Arthropoda</taxon>
        <taxon>Chelicerata</taxon>
        <taxon>Arachnida</taxon>
        <taxon>Acari</taxon>
        <taxon>Acariformes</taxon>
        <taxon>Trombidiformes</taxon>
        <taxon>Prostigmata</taxon>
        <taxon>Eupodina</taxon>
        <taxon>Eriophyoidea</taxon>
        <taxon>Phytoptidae</taxon>
        <taxon>Fragariocoptes</taxon>
    </lineage>
</organism>